<organism evidence="1 2">
    <name type="scientific">Leminorella grimontii</name>
    <dbReference type="NCBI Taxonomy" id="82981"/>
    <lineage>
        <taxon>Bacteria</taxon>
        <taxon>Pseudomonadati</taxon>
        <taxon>Pseudomonadota</taxon>
        <taxon>Gammaproteobacteria</taxon>
        <taxon>Enterobacterales</taxon>
        <taxon>Budviciaceae</taxon>
        <taxon>Leminorella</taxon>
    </lineage>
</organism>
<dbReference type="EMBL" id="BRLH01000002">
    <property type="protein sequence ID" value="GKX55409.1"/>
    <property type="molecule type" value="Genomic_DNA"/>
</dbReference>
<accession>A0AAV5N313</accession>
<comment type="caution">
    <text evidence="1">The sequence shown here is derived from an EMBL/GenBank/DDBJ whole genome shotgun (WGS) entry which is preliminary data.</text>
</comment>
<protein>
    <recommendedName>
        <fullName evidence="3">Alpha/beta hydrolase</fullName>
    </recommendedName>
</protein>
<keyword evidence="2" id="KW-1185">Reference proteome</keyword>
<evidence type="ECO:0000313" key="1">
    <source>
        <dbReference type="EMBL" id="GKX55409.1"/>
    </source>
</evidence>
<dbReference type="Proteomes" id="UP001058124">
    <property type="component" value="Unassembled WGS sequence"/>
</dbReference>
<dbReference type="AlphaFoldDB" id="A0AAV5N313"/>
<gene>
    <name evidence="1" type="ORF">SOASR030_15210</name>
</gene>
<reference evidence="1" key="1">
    <citation type="submission" date="2022-06" db="EMBL/GenBank/DDBJ databases">
        <title>Draft genome sequences of Leminorella grimontii str. JCM5902.</title>
        <authorList>
            <person name="Wakabayashi Y."/>
            <person name="Kojima K."/>
        </authorList>
    </citation>
    <scope>NUCLEOTIDE SEQUENCE</scope>
    <source>
        <strain evidence="1">JCM 5902</strain>
    </source>
</reference>
<sequence>MTEFRLNVAFITGRSRPDNPALSPAQRGFLESLSVEGGSPVAVNFPWSPQSGPWRETGLLRASVNNALEYLNSRRPRFVARYRESAIALLESADHTLLLSGSCGLELFNNLRLPASLMPRVSVFAYGPVARRRPDCHHLLVQGRQDRISRLWFARPDACIPCGHMDYLPRPELLELCQRFISQIRERNS</sequence>
<evidence type="ECO:0008006" key="3">
    <source>
        <dbReference type="Google" id="ProtNLM"/>
    </source>
</evidence>
<dbReference type="RefSeq" id="WP_027275651.1">
    <property type="nucleotide sequence ID" value="NZ_BRLH01000002.1"/>
</dbReference>
<name>A0AAV5N313_9GAMM</name>
<proteinExistence type="predicted"/>
<evidence type="ECO:0000313" key="2">
    <source>
        <dbReference type="Proteomes" id="UP001058124"/>
    </source>
</evidence>